<dbReference type="InterPro" id="IPR002818">
    <property type="entry name" value="DJ-1/PfpI"/>
</dbReference>
<dbReference type="GeneID" id="69502773"/>
<reference evidence="2 3" key="1">
    <citation type="submission" date="2018-08" db="EMBL/GenBank/DDBJ databases">
        <title>A genome reference for cultivated species of the human gut microbiota.</title>
        <authorList>
            <person name="Zou Y."/>
            <person name="Xue W."/>
            <person name="Luo G."/>
        </authorList>
    </citation>
    <scope>NUCLEOTIDE SEQUENCE [LARGE SCALE GENOMIC DNA]</scope>
    <source>
        <strain evidence="2 3">AM40-30BH</strain>
    </source>
</reference>
<dbReference type="PANTHER" id="PTHR48094">
    <property type="entry name" value="PROTEIN/NUCLEIC ACID DEGLYCASE DJ-1-RELATED"/>
    <property type="match status" value="1"/>
</dbReference>
<dbReference type="InterPro" id="IPR029062">
    <property type="entry name" value="Class_I_gatase-like"/>
</dbReference>
<dbReference type="EMBL" id="QSGO01000001">
    <property type="protein sequence ID" value="RHB38337.1"/>
    <property type="molecule type" value="Genomic_DNA"/>
</dbReference>
<dbReference type="InterPro" id="IPR050325">
    <property type="entry name" value="Prot/Nucl_acid_deglycase"/>
</dbReference>
<dbReference type="Proteomes" id="UP000284379">
    <property type="component" value="Unassembled WGS sequence"/>
</dbReference>
<dbReference type="PANTHER" id="PTHR48094:SF19">
    <property type="entry name" value="DJ-1_PFPI DOMAIN-CONTAINING PROTEIN"/>
    <property type="match status" value="1"/>
</dbReference>
<evidence type="ECO:0000313" key="2">
    <source>
        <dbReference type="EMBL" id="RHB38337.1"/>
    </source>
</evidence>
<evidence type="ECO:0000313" key="3">
    <source>
        <dbReference type="Proteomes" id="UP000284379"/>
    </source>
</evidence>
<sequence length="202" mass="22022">MKQEILFVLLDNFADWEGAYIAPNLNWGVEPGSESKYVVKTVSVTKGFVVSCGGFKVLPDYGINDIPADYAGVVLIGGMSWFTPGAELVVPLVEDAIRNKKLVAGICNASVFLGMHGFLNEVNHTSNGLDYLKEYGGAGYKGECHYVDKPAVRDGNIVTANGFSALEFTREILYALGADTPKKIEKSYRMNKTGVWEAPEIE</sequence>
<dbReference type="GO" id="GO:0005737">
    <property type="term" value="C:cytoplasm"/>
    <property type="evidence" value="ECO:0007669"/>
    <property type="project" value="TreeGrafter"/>
</dbReference>
<protein>
    <submittedName>
        <fullName evidence="2">Glutamine amidotransferase</fullName>
    </submittedName>
</protein>
<name>A0A413VXN3_9BACE</name>
<dbReference type="SUPFAM" id="SSF52317">
    <property type="entry name" value="Class I glutamine amidotransferase-like"/>
    <property type="match status" value="1"/>
</dbReference>
<evidence type="ECO:0000259" key="1">
    <source>
        <dbReference type="Pfam" id="PF01965"/>
    </source>
</evidence>
<proteinExistence type="predicted"/>
<dbReference type="RefSeq" id="WP_025867588.1">
    <property type="nucleotide sequence ID" value="NZ_CABJFV010000001.1"/>
</dbReference>
<comment type="caution">
    <text evidence="2">The sequence shown here is derived from an EMBL/GenBank/DDBJ whole genome shotgun (WGS) entry which is preliminary data.</text>
</comment>
<dbReference type="AlphaFoldDB" id="A0A413VXN3"/>
<keyword evidence="2" id="KW-0315">Glutamine amidotransferase</keyword>
<keyword evidence="2" id="KW-0808">Transferase</keyword>
<dbReference type="CDD" id="cd03140">
    <property type="entry name" value="GATase1_PfpI_3"/>
    <property type="match status" value="1"/>
</dbReference>
<accession>A0A413VXN3</accession>
<organism evidence="2 3">
    <name type="scientific">Bacteroides nordii</name>
    <dbReference type="NCBI Taxonomy" id="291645"/>
    <lineage>
        <taxon>Bacteria</taxon>
        <taxon>Pseudomonadati</taxon>
        <taxon>Bacteroidota</taxon>
        <taxon>Bacteroidia</taxon>
        <taxon>Bacteroidales</taxon>
        <taxon>Bacteroidaceae</taxon>
        <taxon>Bacteroides</taxon>
    </lineage>
</organism>
<dbReference type="Gene3D" id="3.40.50.880">
    <property type="match status" value="1"/>
</dbReference>
<dbReference type="Pfam" id="PF01965">
    <property type="entry name" value="DJ-1_PfpI"/>
    <property type="match status" value="1"/>
</dbReference>
<dbReference type="GO" id="GO:0016740">
    <property type="term" value="F:transferase activity"/>
    <property type="evidence" value="ECO:0007669"/>
    <property type="project" value="UniProtKB-KW"/>
</dbReference>
<gene>
    <name evidence="2" type="ORF">DW888_00510</name>
</gene>
<feature type="domain" description="DJ-1/PfpI" evidence="1">
    <location>
        <begin position="4"/>
        <end position="173"/>
    </location>
</feature>